<evidence type="ECO:0000256" key="3">
    <source>
        <dbReference type="ARBA" id="ARBA00022989"/>
    </source>
</evidence>
<feature type="transmembrane region" description="Helical" evidence="6">
    <location>
        <begin position="104"/>
        <end position="122"/>
    </location>
</feature>
<gene>
    <name evidence="7" type="ORF">MLD63_08715</name>
</gene>
<feature type="region of interest" description="Disordered" evidence="5">
    <location>
        <begin position="517"/>
        <end position="540"/>
    </location>
</feature>
<keyword evidence="2 6" id="KW-0812">Transmembrane</keyword>
<dbReference type="PANTHER" id="PTHR23501:SF197">
    <property type="entry name" value="COMD"/>
    <property type="match status" value="1"/>
</dbReference>
<protein>
    <submittedName>
        <fullName evidence="7">MFS transporter</fullName>
    </submittedName>
</protein>
<dbReference type="Gene3D" id="1.20.1250.20">
    <property type="entry name" value="MFS general substrate transporter like domains"/>
    <property type="match status" value="1"/>
</dbReference>
<feature type="transmembrane region" description="Helical" evidence="6">
    <location>
        <begin position="75"/>
        <end position="92"/>
    </location>
</feature>
<feature type="transmembrane region" description="Helical" evidence="6">
    <location>
        <begin position="485"/>
        <end position="506"/>
    </location>
</feature>
<comment type="caution">
    <text evidence="7">The sequence shown here is derived from an EMBL/GenBank/DDBJ whole genome shotgun (WGS) entry which is preliminary data.</text>
</comment>
<keyword evidence="3 6" id="KW-1133">Transmembrane helix</keyword>
<feature type="transmembrane region" description="Helical" evidence="6">
    <location>
        <begin position="329"/>
        <end position="345"/>
    </location>
</feature>
<name>A0ABT1MT44_9RHOB</name>
<dbReference type="SUPFAM" id="SSF103473">
    <property type="entry name" value="MFS general substrate transporter"/>
    <property type="match status" value="1"/>
</dbReference>
<accession>A0ABT1MT44</accession>
<feature type="transmembrane region" description="Helical" evidence="6">
    <location>
        <begin position="365"/>
        <end position="385"/>
    </location>
</feature>
<dbReference type="RefSeq" id="WP_255329476.1">
    <property type="nucleotide sequence ID" value="NZ_JAKZEU010000002.1"/>
</dbReference>
<dbReference type="Proteomes" id="UP001203945">
    <property type="component" value="Unassembled WGS sequence"/>
</dbReference>
<dbReference type="PANTHER" id="PTHR23501">
    <property type="entry name" value="MAJOR FACILITATOR SUPERFAMILY"/>
    <property type="match status" value="1"/>
</dbReference>
<feature type="compositionally biased region" description="Polar residues" evidence="5">
    <location>
        <begin position="531"/>
        <end position="540"/>
    </location>
</feature>
<reference evidence="7 8" key="1">
    <citation type="submission" date="2022-03" db="EMBL/GenBank/DDBJ databases">
        <authorList>
            <person name="He Y."/>
        </authorList>
    </citation>
    <scope>NUCLEOTIDE SEQUENCE [LARGE SCALE GENOMIC DNA]</scope>
    <source>
        <strain evidence="7 8">TK19116</strain>
    </source>
</reference>
<evidence type="ECO:0000256" key="6">
    <source>
        <dbReference type="SAM" id="Phobius"/>
    </source>
</evidence>
<evidence type="ECO:0000313" key="8">
    <source>
        <dbReference type="Proteomes" id="UP001203945"/>
    </source>
</evidence>
<evidence type="ECO:0000256" key="2">
    <source>
        <dbReference type="ARBA" id="ARBA00022692"/>
    </source>
</evidence>
<feature type="transmembrane region" description="Helical" evidence="6">
    <location>
        <begin position="300"/>
        <end position="322"/>
    </location>
</feature>
<feature type="transmembrane region" description="Helical" evidence="6">
    <location>
        <begin position="261"/>
        <end position="280"/>
    </location>
</feature>
<evidence type="ECO:0000256" key="1">
    <source>
        <dbReference type="ARBA" id="ARBA00004141"/>
    </source>
</evidence>
<keyword evidence="4 6" id="KW-0472">Membrane</keyword>
<evidence type="ECO:0000313" key="7">
    <source>
        <dbReference type="EMBL" id="MCQ0970503.1"/>
    </source>
</evidence>
<sequence>MSPWRACGYFATAIVLALAQGYGQSVISANAQQLQGSLDTTQAETAWLTAAYMAPNASLTLALIKIRGQFGIRRFAEVSIVGFVAAAALNFWAEGFGPELAVRFLSGVAAAPMTSLAFLYMLEPLPPHRKMNIGLSAALTVIFMGSPVTRLISPHLLDIGLWHALTSLEVAMAAIGLGLIYLLPLKTPPTPMRIEAGDVISFFFVAVSFGCLAVAAVTGPIYWWTEQAWLGLLLAIGIGAFAIAACIELNRQEPLLDIRWLASPAILHFTAAILLFRLVLSEQTSGAAGLFRSLGLLNEQMQGLWLVVIAATLLGGAICAVMLKPGREVPFHIVALSLLIVGSLLDSRSTTQTVPSDMYLSQAMVGLASALFLPPALLSGLMSALAKGPNYILTFVIVFLTTQKLGGIFGGAIFASFVQVRQRLHAERLADTLSGTDALVADRLSTSARALSAQVGDPALASAQAASQLGATVQAQASVMAYNDAFVMIAAASSAALMLLVAHAMIRSWRDRASSIAPDAANDGARDDLPTSEQPQAQAA</sequence>
<organism evidence="7 8">
    <name type="scientific">Paracoccus albicereus</name>
    <dbReference type="NCBI Taxonomy" id="2922394"/>
    <lineage>
        <taxon>Bacteria</taxon>
        <taxon>Pseudomonadati</taxon>
        <taxon>Pseudomonadota</taxon>
        <taxon>Alphaproteobacteria</taxon>
        <taxon>Rhodobacterales</taxon>
        <taxon>Paracoccaceae</taxon>
        <taxon>Paracoccus</taxon>
    </lineage>
</organism>
<keyword evidence="8" id="KW-1185">Reference proteome</keyword>
<dbReference type="InterPro" id="IPR036259">
    <property type="entry name" value="MFS_trans_sf"/>
</dbReference>
<evidence type="ECO:0000256" key="4">
    <source>
        <dbReference type="ARBA" id="ARBA00023136"/>
    </source>
</evidence>
<feature type="transmembrane region" description="Helical" evidence="6">
    <location>
        <begin position="202"/>
        <end position="223"/>
    </location>
</feature>
<evidence type="ECO:0000256" key="5">
    <source>
        <dbReference type="SAM" id="MobiDB-lite"/>
    </source>
</evidence>
<comment type="subcellular location">
    <subcellularLocation>
        <location evidence="1">Membrane</location>
        <topology evidence="1">Multi-pass membrane protein</topology>
    </subcellularLocation>
</comment>
<dbReference type="EMBL" id="JAKZEU010000002">
    <property type="protein sequence ID" value="MCQ0970503.1"/>
    <property type="molecule type" value="Genomic_DNA"/>
</dbReference>
<feature type="transmembrane region" description="Helical" evidence="6">
    <location>
        <begin position="45"/>
        <end position="63"/>
    </location>
</feature>
<feature type="transmembrane region" description="Helical" evidence="6">
    <location>
        <begin position="392"/>
        <end position="418"/>
    </location>
</feature>
<proteinExistence type="predicted"/>
<feature type="transmembrane region" description="Helical" evidence="6">
    <location>
        <begin position="159"/>
        <end position="182"/>
    </location>
</feature>
<feature type="transmembrane region" description="Helical" evidence="6">
    <location>
        <begin position="134"/>
        <end position="153"/>
    </location>
</feature>
<feature type="transmembrane region" description="Helical" evidence="6">
    <location>
        <begin position="229"/>
        <end position="249"/>
    </location>
</feature>